<keyword evidence="6" id="KW-1185">Reference proteome</keyword>
<feature type="compositionally biased region" description="Acidic residues" evidence="3">
    <location>
        <begin position="263"/>
        <end position="289"/>
    </location>
</feature>
<dbReference type="PANTHER" id="PTHR46551:SF1">
    <property type="entry name" value="SAP DOMAIN-CONTAINING RIBONUCLEOPROTEIN"/>
    <property type="match status" value="1"/>
</dbReference>
<dbReference type="SUPFAM" id="SSF68906">
    <property type="entry name" value="SAP domain"/>
    <property type="match status" value="4"/>
</dbReference>
<dbReference type="InterPro" id="IPR003034">
    <property type="entry name" value="SAP_dom"/>
</dbReference>
<evidence type="ECO:0000256" key="3">
    <source>
        <dbReference type="SAM" id="MobiDB-lite"/>
    </source>
</evidence>
<name>A0ABN9YHR6_9DINO</name>
<feature type="compositionally biased region" description="Acidic residues" evidence="3">
    <location>
        <begin position="142"/>
        <end position="174"/>
    </location>
</feature>
<feature type="domain" description="SAP" evidence="4">
    <location>
        <begin position="103"/>
        <end position="137"/>
    </location>
</feature>
<gene>
    <name evidence="5" type="ORF">PCOR1329_LOCUS85335</name>
</gene>
<feature type="region of interest" description="Disordered" evidence="3">
    <location>
        <begin position="319"/>
        <end position="354"/>
    </location>
</feature>
<evidence type="ECO:0000313" key="5">
    <source>
        <dbReference type="EMBL" id="CAK0911472.1"/>
    </source>
</evidence>
<dbReference type="Gene3D" id="1.10.720.30">
    <property type="entry name" value="SAP domain"/>
    <property type="match status" value="4"/>
</dbReference>
<comment type="caution">
    <text evidence="5">The sequence shown here is derived from an EMBL/GenBank/DDBJ whole genome shotgun (WGS) entry which is preliminary data.</text>
</comment>
<dbReference type="InterPro" id="IPR036361">
    <property type="entry name" value="SAP_dom_sf"/>
</dbReference>
<dbReference type="EMBL" id="CAUYUJ010022584">
    <property type="protein sequence ID" value="CAK0911472.1"/>
    <property type="molecule type" value="Genomic_DNA"/>
</dbReference>
<dbReference type="Pfam" id="PF02037">
    <property type="entry name" value="SAP"/>
    <property type="match status" value="4"/>
</dbReference>
<accession>A0ABN9YHR6</accession>
<feature type="domain" description="SAP" evidence="4">
    <location>
        <begin position="289"/>
        <end position="323"/>
    </location>
</feature>
<evidence type="ECO:0000256" key="1">
    <source>
        <dbReference type="ARBA" id="ARBA00022553"/>
    </source>
</evidence>
<feature type="domain" description="SAP" evidence="4">
    <location>
        <begin position="175"/>
        <end position="209"/>
    </location>
</feature>
<dbReference type="Proteomes" id="UP001189429">
    <property type="component" value="Unassembled WGS sequence"/>
</dbReference>
<evidence type="ECO:0000313" key="6">
    <source>
        <dbReference type="Proteomes" id="UP001189429"/>
    </source>
</evidence>
<organism evidence="5 6">
    <name type="scientific">Prorocentrum cordatum</name>
    <dbReference type="NCBI Taxonomy" id="2364126"/>
    <lineage>
        <taxon>Eukaryota</taxon>
        <taxon>Sar</taxon>
        <taxon>Alveolata</taxon>
        <taxon>Dinophyceae</taxon>
        <taxon>Prorocentrales</taxon>
        <taxon>Prorocentraceae</taxon>
        <taxon>Prorocentrum</taxon>
    </lineage>
</organism>
<dbReference type="SMART" id="SM00513">
    <property type="entry name" value="SAP"/>
    <property type="match status" value="5"/>
</dbReference>
<comment type="similarity">
    <text evidence="2">Belongs to the SAP domain-containing ribonucleoprotein family.</text>
</comment>
<keyword evidence="1" id="KW-0597">Phosphoprotein</keyword>
<sequence length="423" mass="45289">GRAAGAPEGGWPLRAALAAAGAGPPGPALAGRRPVAREPQVALAAAKAKAAKVDAAAAGSQLDLTRFAAASLKQSLKGLGLQATGAKAELVARLQGGADGVAMGRRSVVQLRSSLKALGLSGNGKKEELVARLIEAIGEEVPAEDAEASQVEEVEEKEEEEEEEVEEVEEEDVDLASLPSDQLKVRLKRLGLPQSGKKADLVARLREAAAEEAAQEEGDEAVSEDDGLDSLSGAVLKERLKKLGLPVSGRKAELVARLREAASEGEEEVEAEDEVEEGDDDEEQEDEDLDSLRVDELKVRLKRLGLSMSGKKAELVARLREEGTEAVEEDEDEDDEEDEGEVQRAGGGSDWLKKGADVDVKHENVWYTCKVLDVQEGGELVTVLYYDGEDEEEGVEVSKRVRALRPTWVKEGMKVEVDSEEVF</sequence>
<proteinExistence type="inferred from homology"/>
<feature type="compositionally biased region" description="Acidic residues" evidence="3">
    <location>
        <begin position="324"/>
        <end position="340"/>
    </location>
</feature>
<protein>
    <recommendedName>
        <fullName evidence="4">SAP domain-containing protein</fullName>
    </recommendedName>
</protein>
<feature type="region of interest" description="Disordered" evidence="3">
    <location>
        <begin position="208"/>
        <end position="228"/>
    </location>
</feature>
<dbReference type="InterPro" id="IPR052240">
    <property type="entry name" value="SAP_domain_ribonucleoprotein"/>
</dbReference>
<feature type="region of interest" description="Disordered" evidence="3">
    <location>
        <begin position="142"/>
        <end position="175"/>
    </location>
</feature>
<dbReference type="PROSITE" id="PS50800">
    <property type="entry name" value="SAP"/>
    <property type="match status" value="5"/>
</dbReference>
<feature type="domain" description="SAP" evidence="4">
    <location>
        <begin position="64"/>
        <end position="98"/>
    </location>
</feature>
<feature type="non-terminal residue" evidence="5">
    <location>
        <position position="1"/>
    </location>
</feature>
<evidence type="ECO:0000259" key="4">
    <source>
        <dbReference type="PROSITE" id="PS50800"/>
    </source>
</evidence>
<evidence type="ECO:0000256" key="2">
    <source>
        <dbReference type="ARBA" id="ARBA00046328"/>
    </source>
</evidence>
<feature type="compositionally biased region" description="Acidic residues" evidence="3">
    <location>
        <begin position="213"/>
        <end position="228"/>
    </location>
</feature>
<reference evidence="5" key="1">
    <citation type="submission" date="2023-10" db="EMBL/GenBank/DDBJ databases">
        <authorList>
            <person name="Chen Y."/>
            <person name="Shah S."/>
            <person name="Dougan E. K."/>
            <person name="Thang M."/>
            <person name="Chan C."/>
        </authorList>
    </citation>
    <scope>NUCLEOTIDE SEQUENCE [LARGE SCALE GENOMIC DNA]</scope>
</reference>
<feature type="domain" description="SAP" evidence="4">
    <location>
        <begin position="228"/>
        <end position="262"/>
    </location>
</feature>
<dbReference type="PANTHER" id="PTHR46551">
    <property type="entry name" value="SAP DOMAIN-CONTAINING RIBONUCLEOPROTEIN"/>
    <property type="match status" value="1"/>
</dbReference>
<feature type="region of interest" description="Disordered" evidence="3">
    <location>
        <begin position="258"/>
        <end position="291"/>
    </location>
</feature>